<keyword evidence="1" id="KW-0812">Transmembrane</keyword>
<name>A0A926EB02_9FIRM</name>
<dbReference type="EMBL" id="JACRTC010000003">
    <property type="protein sequence ID" value="MBC8570478.1"/>
    <property type="molecule type" value="Genomic_DNA"/>
</dbReference>
<comment type="caution">
    <text evidence="2">The sequence shown here is derived from an EMBL/GenBank/DDBJ whole genome shotgun (WGS) entry which is preliminary data.</text>
</comment>
<dbReference type="RefSeq" id="WP_262397567.1">
    <property type="nucleotide sequence ID" value="NZ_JACRTC010000003.1"/>
</dbReference>
<dbReference type="Proteomes" id="UP000660861">
    <property type="component" value="Unassembled WGS sequence"/>
</dbReference>
<accession>A0A926EB02</accession>
<keyword evidence="3" id="KW-1185">Reference proteome</keyword>
<organism evidence="2 3">
    <name type="scientific">Zongyangia hominis</name>
    <dbReference type="NCBI Taxonomy" id="2763677"/>
    <lineage>
        <taxon>Bacteria</taxon>
        <taxon>Bacillati</taxon>
        <taxon>Bacillota</taxon>
        <taxon>Clostridia</taxon>
        <taxon>Eubacteriales</taxon>
        <taxon>Oscillospiraceae</taxon>
        <taxon>Zongyangia</taxon>
    </lineage>
</organism>
<keyword evidence="1" id="KW-1133">Transmembrane helix</keyword>
<sequence length="455" mass="51457">MTSQEFYEKLVTQQTQDLFLDEEHLLQRVTVAAQSQAKVYRKMPLRKTFVLAVALAVLISLGCITAVAVTVLNLPGLAAQMGMNPDDLNPSSASYGIFDRYFTLRLENWNEERKAAGLEPMNAGLIVQMVSAGDMTVEEVYKLYGRVPLPEEEYQKVKEKYGELDQLEASLSVEQEMMDRLFWAQKNGERALTDEELEQIEAYQAKRDRISALRQQMSRELQALESGYNSPDQWPKEVPAQWKIPDALEGEVVIRENLALIGGQLDGFGKDFSTVQPTYDLVADAARLEGLSMDDSTFTIPADIVEKRVREFFGPDVKVVHGSSGEGTDLALSYDPEAGTYTGRWGGRSEGRFPCLLSWERQGSEIVLRVVFVYITEQPQEGDIYYYLDEDRGILASFSSSFDGLSEYQVQQMADTLPQWEYRLQVMKVPCLDEQGRDTGDTQEQVIIHSIKKIR</sequence>
<protein>
    <submittedName>
        <fullName evidence="2">Uncharacterized protein</fullName>
    </submittedName>
</protein>
<dbReference type="AlphaFoldDB" id="A0A926EB02"/>
<gene>
    <name evidence="2" type="ORF">H8709_06490</name>
</gene>
<proteinExistence type="predicted"/>
<reference evidence="2" key="1">
    <citation type="submission" date="2020-08" db="EMBL/GenBank/DDBJ databases">
        <title>Genome public.</title>
        <authorList>
            <person name="Liu C."/>
            <person name="Sun Q."/>
        </authorList>
    </citation>
    <scope>NUCLEOTIDE SEQUENCE</scope>
    <source>
        <strain evidence="2">NSJ-54</strain>
    </source>
</reference>
<evidence type="ECO:0000313" key="2">
    <source>
        <dbReference type="EMBL" id="MBC8570478.1"/>
    </source>
</evidence>
<keyword evidence="1" id="KW-0472">Membrane</keyword>
<feature type="transmembrane region" description="Helical" evidence="1">
    <location>
        <begin position="48"/>
        <end position="72"/>
    </location>
</feature>
<evidence type="ECO:0000313" key="3">
    <source>
        <dbReference type="Proteomes" id="UP000660861"/>
    </source>
</evidence>
<evidence type="ECO:0000256" key="1">
    <source>
        <dbReference type="SAM" id="Phobius"/>
    </source>
</evidence>